<dbReference type="InterPro" id="IPR002523">
    <property type="entry name" value="MgTranspt_CorA/ZnTranspt_ZntB"/>
</dbReference>
<dbReference type="VEuPathDB" id="FungiDB:EYZ11_001897"/>
<dbReference type="Gene3D" id="1.20.58.340">
    <property type="entry name" value="Magnesium transport protein CorA, transmembrane region"/>
    <property type="match status" value="1"/>
</dbReference>
<feature type="transmembrane region" description="Helical" evidence="5">
    <location>
        <begin position="473"/>
        <end position="493"/>
    </location>
</feature>
<evidence type="ECO:0000256" key="4">
    <source>
        <dbReference type="ARBA" id="ARBA00023136"/>
    </source>
</evidence>
<comment type="subcellular location">
    <subcellularLocation>
        <location evidence="1">Membrane</location>
        <topology evidence="1">Multi-pass membrane protein</topology>
    </subcellularLocation>
</comment>
<comment type="caution">
    <text evidence="6">The sequence shown here is derived from an EMBL/GenBank/DDBJ whole genome shotgun (WGS) entry which is preliminary data.</text>
</comment>
<reference evidence="6 7" key="1">
    <citation type="submission" date="2019-08" db="EMBL/GenBank/DDBJ databases">
        <title>The genome sequence of a newly discovered highly antifungal drug resistant Aspergillus species, Aspergillus tanneri NIH 1004.</title>
        <authorList>
            <person name="Mounaud S."/>
            <person name="Singh I."/>
            <person name="Joardar V."/>
            <person name="Pakala S."/>
            <person name="Pakala S."/>
            <person name="Venepally P."/>
            <person name="Chung J.K."/>
            <person name="Losada L."/>
            <person name="Nierman W.C."/>
        </authorList>
    </citation>
    <scope>NUCLEOTIDE SEQUENCE [LARGE SCALE GENOMIC DNA]</scope>
    <source>
        <strain evidence="6 7">NIH1004</strain>
    </source>
</reference>
<dbReference type="InterPro" id="IPR045863">
    <property type="entry name" value="CorA_TM1_TM2"/>
</dbReference>
<proteinExistence type="predicted"/>
<dbReference type="GeneID" id="54331565"/>
<evidence type="ECO:0000256" key="2">
    <source>
        <dbReference type="ARBA" id="ARBA00022692"/>
    </source>
</evidence>
<dbReference type="EMBL" id="QUQM01000006">
    <property type="protein sequence ID" value="KAA8644657.1"/>
    <property type="molecule type" value="Genomic_DNA"/>
</dbReference>
<dbReference type="SUPFAM" id="SSF144083">
    <property type="entry name" value="Magnesium transport protein CorA, transmembrane region"/>
    <property type="match status" value="1"/>
</dbReference>
<dbReference type="Pfam" id="PF01544">
    <property type="entry name" value="CorA"/>
    <property type="match status" value="1"/>
</dbReference>
<evidence type="ECO:0000256" key="1">
    <source>
        <dbReference type="ARBA" id="ARBA00004141"/>
    </source>
</evidence>
<keyword evidence="2 5" id="KW-0812">Transmembrane</keyword>
<dbReference type="GO" id="GO:0016020">
    <property type="term" value="C:membrane"/>
    <property type="evidence" value="ECO:0007669"/>
    <property type="project" value="UniProtKB-SubCell"/>
</dbReference>
<gene>
    <name evidence="6" type="ORF">ATNIH1004_008863</name>
</gene>
<evidence type="ECO:0000256" key="3">
    <source>
        <dbReference type="ARBA" id="ARBA00022989"/>
    </source>
</evidence>
<accession>A0A5M9MPX4</accession>
<dbReference type="GO" id="GO:0046873">
    <property type="term" value="F:metal ion transmembrane transporter activity"/>
    <property type="evidence" value="ECO:0007669"/>
    <property type="project" value="InterPro"/>
</dbReference>
<feature type="transmembrane region" description="Helical" evidence="5">
    <location>
        <begin position="505"/>
        <end position="527"/>
    </location>
</feature>
<sequence length="543" mass="62419">METFMSRRQSPSPHSLHWARDFATRQATSYHGQDNRLKIAANGSILDEFFNSCNVDLSPPQRHELLKRFLNSAGARSFPEAAKSGPRDKRVLAIVDDRCDPFTQFTNTPGSTGFLPVRQWESEEYMRRPPEGLHVRIAGGDADMLFYHLNKDRKGVAERRIVYLADLTPLMGLALVSNVSYVQLPQVRSYLSRYVAFDAYMGVSQVDIFPTESQRGFTLEFHLPHYVLRPDRPELRDGRGLRKSRSFLPPSSGSNDRIYEAQLSLVVIGVDEFFWMAYFSEDSYFRNSNQISEYLQDKTDGPSFGLRLCKFPIWDPRYYFLSILSIRMGQVTMEWRVLVETIEGRLDRHGEIDEDNLDEFLEDDPSLQKTKEFTWILCTLRRLRNSLARLIASWAAFDRNNSVYFDLDSDGALAAKFRECFFSVRQSTAELNTLQMVLEQRIETMEKMASVLVNASSLAESITATRQGDNIRLLTYITILYLPVTLVTSAFSMNQVSNDIAWWKYWVSLFCLTSATVAVAVGLHLMVHQMRNSNIRSMLGYTR</sequence>
<evidence type="ECO:0000313" key="7">
    <source>
        <dbReference type="Proteomes" id="UP000324241"/>
    </source>
</evidence>
<keyword evidence="3 5" id="KW-1133">Transmembrane helix</keyword>
<evidence type="ECO:0000256" key="5">
    <source>
        <dbReference type="SAM" id="Phobius"/>
    </source>
</evidence>
<organism evidence="6 7">
    <name type="scientific">Aspergillus tanneri</name>
    <dbReference type="NCBI Taxonomy" id="1220188"/>
    <lineage>
        <taxon>Eukaryota</taxon>
        <taxon>Fungi</taxon>
        <taxon>Dikarya</taxon>
        <taxon>Ascomycota</taxon>
        <taxon>Pezizomycotina</taxon>
        <taxon>Eurotiomycetes</taxon>
        <taxon>Eurotiomycetidae</taxon>
        <taxon>Eurotiales</taxon>
        <taxon>Aspergillaceae</taxon>
        <taxon>Aspergillus</taxon>
        <taxon>Aspergillus subgen. Circumdati</taxon>
    </lineage>
</organism>
<dbReference type="Proteomes" id="UP000324241">
    <property type="component" value="Unassembled WGS sequence"/>
</dbReference>
<keyword evidence="4 5" id="KW-0472">Membrane</keyword>
<evidence type="ECO:0000313" key="6">
    <source>
        <dbReference type="EMBL" id="KAA8644657.1"/>
    </source>
</evidence>
<protein>
    <submittedName>
        <fullName evidence="6">Uncharacterized protein</fullName>
    </submittedName>
</protein>
<dbReference type="AlphaFoldDB" id="A0A5M9MPX4"/>
<name>A0A5M9MPX4_9EURO</name>
<dbReference type="OrthoDB" id="5428055at2759"/>
<dbReference type="RefSeq" id="XP_033424018.1">
    <property type="nucleotide sequence ID" value="XM_033573466.1"/>
</dbReference>
<dbReference type="VEuPathDB" id="FungiDB:EYZ11_001914"/>